<keyword evidence="5" id="KW-0808">Transferase</keyword>
<evidence type="ECO:0000256" key="10">
    <source>
        <dbReference type="ARBA" id="ARBA00022989"/>
    </source>
</evidence>
<dbReference type="EC" id="2.7.13.3" evidence="3"/>
<dbReference type="Pfam" id="PF02518">
    <property type="entry name" value="HATPase_c"/>
    <property type="match status" value="1"/>
</dbReference>
<feature type="transmembrane region" description="Helical" evidence="13">
    <location>
        <begin position="70"/>
        <end position="87"/>
    </location>
</feature>
<dbReference type="GO" id="GO:0005524">
    <property type="term" value="F:ATP binding"/>
    <property type="evidence" value="ECO:0007669"/>
    <property type="project" value="UniProtKB-KW"/>
</dbReference>
<dbReference type="SUPFAM" id="SSF47384">
    <property type="entry name" value="Homodimeric domain of signal transducing histidine kinase"/>
    <property type="match status" value="1"/>
</dbReference>
<dbReference type="EMBL" id="ADLK01000022">
    <property type="protein sequence ID" value="KMW18863.1"/>
    <property type="molecule type" value="Genomic_DNA"/>
</dbReference>
<dbReference type="OrthoDB" id="9806130at2"/>
<dbReference type="PROSITE" id="PS50109">
    <property type="entry name" value="HIS_KIN"/>
    <property type="match status" value="1"/>
</dbReference>
<feature type="transmembrane region" description="Helical" evidence="13">
    <location>
        <begin position="46"/>
        <end position="63"/>
    </location>
</feature>
<evidence type="ECO:0000256" key="13">
    <source>
        <dbReference type="SAM" id="Phobius"/>
    </source>
</evidence>
<organism evidence="15 16">
    <name type="scientific">[Clostridium] citroniae WAL-19142</name>
    <dbReference type="NCBI Taxonomy" id="742734"/>
    <lineage>
        <taxon>Bacteria</taxon>
        <taxon>Bacillati</taxon>
        <taxon>Bacillota</taxon>
        <taxon>Clostridia</taxon>
        <taxon>Lachnospirales</taxon>
        <taxon>Lachnospiraceae</taxon>
        <taxon>Enterocloster</taxon>
    </lineage>
</organism>
<protein>
    <recommendedName>
        <fullName evidence="3">histidine kinase</fullName>
        <ecNumber evidence="3">2.7.13.3</ecNumber>
    </recommendedName>
</protein>
<evidence type="ECO:0000256" key="8">
    <source>
        <dbReference type="ARBA" id="ARBA00022777"/>
    </source>
</evidence>
<keyword evidence="12 13" id="KW-0472">Membrane</keyword>
<evidence type="ECO:0000256" key="2">
    <source>
        <dbReference type="ARBA" id="ARBA00004141"/>
    </source>
</evidence>
<dbReference type="InterPro" id="IPR003661">
    <property type="entry name" value="HisK_dim/P_dom"/>
</dbReference>
<dbReference type="InterPro" id="IPR038318">
    <property type="entry name" value="KdpD_sf"/>
</dbReference>
<dbReference type="CDD" id="cd00082">
    <property type="entry name" value="HisKA"/>
    <property type="match status" value="1"/>
</dbReference>
<comment type="subcellular location">
    <subcellularLocation>
        <location evidence="2">Membrane</location>
        <topology evidence="2">Multi-pass membrane protein</topology>
    </subcellularLocation>
</comment>
<dbReference type="InterPro" id="IPR036890">
    <property type="entry name" value="HATPase_C_sf"/>
</dbReference>
<evidence type="ECO:0000256" key="11">
    <source>
        <dbReference type="ARBA" id="ARBA00023012"/>
    </source>
</evidence>
<dbReference type="SMART" id="SM00388">
    <property type="entry name" value="HisKA"/>
    <property type="match status" value="1"/>
</dbReference>
<dbReference type="InterPro" id="IPR004358">
    <property type="entry name" value="Sig_transdc_His_kin-like_C"/>
</dbReference>
<keyword evidence="4" id="KW-0597">Phosphoprotein</keyword>
<dbReference type="Pfam" id="PF13493">
    <property type="entry name" value="DUF4118"/>
    <property type="match status" value="1"/>
</dbReference>
<reference evidence="15 16" key="1">
    <citation type="submission" date="2011-04" db="EMBL/GenBank/DDBJ databases">
        <title>The Genome Sequence of Clostridium citroniae WAL-19142.</title>
        <authorList>
            <consortium name="The Broad Institute Genome Sequencing Platform"/>
            <person name="Earl A."/>
            <person name="Ward D."/>
            <person name="Feldgarden M."/>
            <person name="Gevers D."/>
            <person name="Warren Y.A."/>
            <person name="Tyrrell K.L."/>
            <person name="Citron D.M."/>
            <person name="Goldstein E.J."/>
            <person name="Daigneault M."/>
            <person name="Allen-Vercoe E."/>
            <person name="Young S.K."/>
            <person name="Zeng Q."/>
            <person name="Gargeya S."/>
            <person name="Fitzgerald M."/>
            <person name="Haas B."/>
            <person name="Abouelleil A."/>
            <person name="Alvarado L."/>
            <person name="Arachchi H.M."/>
            <person name="Berlin A."/>
            <person name="Brown A."/>
            <person name="Chapman S.B."/>
            <person name="Chen Z."/>
            <person name="Dunbar C."/>
            <person name="Freedman E."/>
            <person name="Gearin G."/>
            <person name="Gellesch M."/>
            <person name="Goldberg J."/>
            <person name="Griggs A."/>
            <person name="Gujja S."/>
            <person name="Heilman E.R."/>
            <person name="Heiman D."/>
            <person name="Howarth C."/>
            <person name="Larson L."/>
            <person name="Lui A."/>
            <person name="MacDonald P.J."/>
            <person name="Mehta T."/>
            <person name="Montmayeur A."/>
            <person name="Murphy C."/>
            <person name="Neiman D."/>
            <person name="Pearson M."/>
            <person name="Priest M."/>
            <person name="Roberts A."/>
            <person name="Saif S."/>
            <person name="Shea T."/>
            <person name="Shenoy N."/>
            <person name="Sisk P."/>
            <person name="Stolte C."/>
            <person name="Sykes S."/>
            <person name="White J."/>
            <person name="Yandava C."/>
            <person name="Wortman J."/>
            <person name="Nusbaum C."/>
            <person name="Birren B."/>
        </authorList>
    </citation>
    <scope>NUCLEOTIDE SEQUENCE [LARGE SCALE GENOMIC DNA]</scope>
    <source>
        <strain evidence="15 16">WAL-19142</strain>
    </source>
</reference>
<dbReference type="Pfam" id="PF00512">
    <property type="entry name" value="HisKA"/>
    <property type="match status" value="1"/>
</dbReference>
<evidence type="ECO:0000256" key="5">
    <source>
        <dbReference type="ARBA" id="ARBA00022679"/>
    </source>
</evidence>
<dbReference type="PATRIC" id="fig|742734.4.peg.3175"/>
<evidence type="ECO:0000256" key="7">
    <source>
        <dbReference type="ARBA" id="ARBA00022741"/>
    </source>
</evidence>
<dbReference type="SMART" id="SM00387">
    <property type="entry name" value="HATPase_c"/>
    <property type="match status" value="1"/>
</dbReference>
<keyword evidence="10 13" id="KW-1133">Transmembrane helix</keyword>
<keyword evidence="11" id="KW-0902">Two-component regulatory system</keyword>
<dbReference type="GO" id="GO:0005886">
    <property type="term" value="C:plasma membrane"/>
    <property type="evidence" value="ECO:0007669"/>
    <property type="project" value="TreeGrafter"/>
</dbReference>
<dbReference type="Gene3D" id="1.20.120.620">
    <property type="entry name" value="Backbone structure of the membrane domain of e. Coli histidine kinase receptor kdpd"/>
    <property type="match status" value="1"/>
</dbReference>
<dbReference type="SUPFAM" id="SSF55874">
    <property type="entry name" value="ATPase domain of HSP90 chaperone/DNA topoisomerase II/histidine kinase"/>
    <property type="match status" value="1"/>
</dbReference>
<name>A0A0J9C196_9FIRM</name>
<evidence type="ECO:0000313" key="16">
    <source>
        <dbReference type="Proteomes" id="UP000037392"/>
    </source>
</evidence>
<feature type="transmembrane region" description="Helical" evidence="13">
    <location>
        <begin position="99"/>
        <end position="120"/>
    </location>
</feature>
<accession>A0A0J9C196</accession>
<keyword evidence="7" id="KW-0547">Nucleotide-binding</keyword>
<evidence type="ECO:0000256" key="3">
    <source>
        <dbReference type="ARBA" id="ARBA00012438"/>
    </source>
</evidence>
<evidence type="ECO:0000313" key="15">
    <source>
        <dbReference type="EMBL" id="KMW18863.1"/>
    </source>
</evidence>
<dbReference type="InterPro" id="IPR036097">
    <property type="entry name" value="HisK_dim/P_sf"/>
</dbReference>
<dbReference type="InterPro" id="IPR025201">
    <property type="entry name" value="KdpD_TM"/>
</dbReference>
<dbReference type="RefSeq" id="WP_048930108.1">
    <property type="nucleotide sequence ID" value="NZ_KQ235878.1"/>
</dbReference>
<evidence type="ECO:0000256" key="6">
    <source>
        <dbReference type="ARBA" id="ARBA00022692"/>
    </source>
</evidence>
<dbReference type="PANTHER" id="PTHR45569:SF1">
    <property type="entry name" value="SENSOR PROTEIN KDPD"/>
    <property type="match status" value="1"/>
</dbReference>
<dbReference type="Gene3D" id="1.10.287.130">
    <property type="match status" value="1"/>
</dbReference>
<keyword evidence="9" id="KW-0067">ATP-binding</keyword>
<dbReference type="Proteomes" id="UP000037392">
    <property type="component" value="Unassembled WGS sequence"/>
</dbReference>
<comment type="caution">
    <text evidence="15">The sequence shown here is derived from an EMBL/GenBank/DDBJ whole genome shotgun (WGS) entry which is preliminary data.</text>
</comment>
<dbReference type="AlphaFoldDB" id="A0A0J9C196"/>
<evidence type="ECO:0000256" key="4">
    <source>
        <dbReference type="ARBA" id="ARBA00022553"/>
    </source>
</evidence>
<gene>
    <name evidence="15" type="ORF">HMPREF9470_02967</name>
</gene>
<evidence type="ECO:0000259" key="14">
    <source>
        <dbReference type="PROSITE" id="PS50109"/>
    </source>
</evidence>
<dbReference type="PANTHER" id="PTHR45569">
    <property type="entry name" value="SENSOR PROTEIN KDPD"/>
    <property type="match status" value="1"/>
</dbReference>
<evidence type="ECO:0000256" key="9">
    <source>
        <dbReference type="ARBA" id="ARBA00022840"/>
    </source>
</evidence>
<evidence type="ECO:0000256" key="1">
    <source>
        <dbReference type="ARBA" id="ARBA00000085"/>
    </source>
</evidence>
<dbReference type="InterPro" id="IPR052023">
    <property type="entry name" value="Histidine_kinase_KdpD"/>
</dbReference>
<dbReference type="GO" id="GO:0000155">
    <property type="term" value="F:phosphorelay sensor kinase activity"/>
    <property type="evidence" value="ECO:0007669"/>
    <property type="project" value="InterPro"/>
</dbReference>
<comment type="catalytic activity">
    <reaction evidence="1">
        <text>ATP + protein L-histidine = ADP + protein N-phospho-L-histidine.</text>
        <dbReference type="EC" id="2.7.13.3"/>
    </reaction>
</comment>
<proteinExistence type="predicted"/>
<keyword evidence="8" id="KW-0418">Kinase</keyword>
<evidence type="ECO:0000256" key="12">
    <source>
        <dbReference type="ARBA" id="ARBA00023136"/>
    </source>
</evidence>
<dbReference type="Gene3D" id="3.30.565.10">
    <property type="entry name" value="Histidine kinase-like ATPase, C-terminal domain"/>
    <property type="match status" value="1"/>
</dbReference>
<dbReference type="InterPro" id="IPR005467">
    <property type="entry name" value="His_kinase_dom"/>
</dbReference>
<sequence length="369" mass="41262">MKLFQTDKEDLKAAVINLVRNLPITIEYMAAATLVSTIFFHFSNNVTNISIIFTLAIILIARATSCYGSGILASLFAVFWVNFAYTYPYMTLNFTMSGYPITFVGMMLISCITSSICIMITKQNAQIQEKDRMLLNAEKETMKANLMRAMSHDLRTPLTTIIGSSSTYLEQEETMSPDEKHKLVQNIEEDAQWLLTMVENLLTVTRIQDERGVANVIKADESLEEIVSSAVRRFRKRFMDVPVHVSIPDIFIMVPMDATLIEQVINNLLENAFFHSGSHGPIDLIVTTDGPYVSITIKDYGKGIRPDLLDTLFDGGGVYANQMGDSHKGMGIGLSLCKTIINAHGGQIRAGNHQNGAQFTFTLPDWREY</sequence>
<keyword evidence="6 13" id="KW-0812">Transmembrane</keyword>
<feature type="domain" description="Histidine kinase" evidence="14">
    <location>
        <begin position="149"/>
        <end position="367"/>
    </location>
</feature>
<dbReference type="InterPro" id="IPR003594">
    <property type="entry name" value="HATPase_dom"/>
</dbReference>
<dbReference type="GeneID" id="93163463"/>
<dbReference type="PRINTS" id="PR00344">
    <property type="entry name" value="BCTRLSENSOR"/>
</dbReference>